<accession>A0A6J8BFD5</accession>
<protein>
    <recommendedName>
        <fullName evidence="1">Integrase zinc-binding domain-containing protein</fullName>
    </recommendedName>
</protein>
<keyword evidence="3" id="KW-1185">Reference proteome</keyword>
<sequence>MASQEKTSCRIFIPTSRLIAAVAVTTSNRQIKNAKFYQGSPLKAEELPTKRKVCDEFLNDPRPLKYRNEKTFNDRAAAIEHDYSTIPFTEHWVDHAVEADSKRANKIEQMTRGQSVSSAWYQAREWRLTASRFGEICKATCGAHQGFDRTYSSLRNKYLWPSMHEDIKQYVKASKVCQQSKRNYGAKRPSLKLQISDDTFKWEFPNRHAKPCSFTEMCDVVRKNVLSSQLWWTVTNDTDKYDGSCERF</sequence>
<organism evidence="2 3">
    <name type="scientific">Mytilus coruscus</name>
    <name type="common">Sea mussel</name>
    <dbReference type="NCBI Taxonomy" id="42192"/>
    <lineage>
        <taxon>Eukaryota</taxon>
        <taxon>Metazoa</taxon>
        <taxon>Spiralia</taxon>
        <taxon>Lophotrochozoa</taxon>
        <taxon>Mollusca</taxon>
        <taxon>Bivalvia</taxon>
        <taxon>Autobranchia</taxon>
        <taxon>Pteriomorphia</taxon>
        <taxon>Mytilida</taxon>
        <taxon>Mytiloidea</taxon>
        <taxon>Mytilidae</taxon>
        <taxon>Mytilinae</taxon>
        <taxon>Mytilus</taxon>
    </lineage>
</organism>
<dbReference type="EMBL" id="CACVKT020003187">
    <property type="protein sequence ID" value="CAC5382306.1"/>
    <property type="molecule type" value="Genomic_DNA"/>
</dbReference>
<dbReference type="InterPro" id="IPR041588">
    <property type="entry name" value="Integrase_H2C2"/>
</dbReference>
<evidence type="ECO:0000313" key="2">
    <source>
        <dbReference type="EMBL" id="CAC5382306.1"/>
    </source>
</evidence>
<dbReference type="Pfam" id="PF17921">
    <property type="entry name" value="Integrase_H2C2"/>
    <property type="match status" value="1"/>
</dbReference>
<proteinExistence type="predicted"/>
<dbReference type="AlphaFoldDB" id="A0A6J8BFD5"/>
<reference evidence="2 3" key="1">
    <citation type="submission" date="2020-06" db="EMBL/GenBank/DDBJ databases">
        <authorList>
            <person name="Li R."/>
            <person name="Bekaert M."/>
        </authorList>
    </citation>
    <scope>NUCLEOTIDE SEQUENCE [LARGE SCALE GENOMIC DNA]</scope>
    <source>
        <strain evidence="3">wild</strain>
    </source>
</reference>
<name>A0A6J8BFD5_MYTCO</name>
<feature type="domain" description="Integrase zinc-binding" evidence="1">
    <location>
        <begin position="141"/>
        <end position="182"/>
    </location>
</feature>
<gene>
    <name evidence="2" type="ORF">MCOR_18147</name>
</gene>
<dbReference type="Proteomes" id="UP000507470">
    <property type="component" value="Unassembled WGS sequence"/>
</dbReference>
<dbReference type="Gene3D" id="1.10.340.70">
    <property type="match status" value="1"/>
</dbReference>
<evidence type="ECO:0000313" key="3">
    <source>
        <dbReference type="Proteomes" id="UP000507470"/>
    </source>
</evidence>
<evidence type="ECO:0000259" key="1">
    <source>
        <dbReference type="Pfam" id="PF17921"/>
    </source>
</evidence>